<proteinExistence type="predicted"/>
<dbReference type="PANTHER" id="PTHR40518:SF1">
    <property type="entry name" value="ACETOACETATE DECARBOXYLASE"/>
    <property type="match status" value="1"/>
</dbReference>
<protein>
    <submittedName>
        <fullName evidence="1">Uncharacterized protein</fullName>
    </submittedName>
</protein>
<dbReference type="SUPFAM" id="SSF160104">
    <property type="entry name" value="Acetoacetate decarboxylase-like"/>
    <property type="match status" value="1"/>
</dbReference>
<dbReference type="AlphaFoldDB" id="A0AAE0XJ69"/>
<gene>
    <name evidence="1" type="ORF">B0T22DRAFT_477180</name>
</gene>
<dbReference type="EMBL" id="JAULSO010000001">
    <property type="protein sequence ID" value="KAK3694428.1"/>
    <property type="molecule type" value="Genomic_DNA"/>
</dbReference>
<comment type="caution">
    <text evidence="1">The sequence shown here is derived from an EMBL/GenBank/DDBJ whole genome shotgun (WGS) entry which is preliminary data.</text>
</comment>
<sequence>MATTRPESILLAPGAWKAKCTAHMIGFWTDKKTAQALPAKAYSPLEAQSPYASKEFGEPLGGLGFIQLIRYTETPVGPYDELILAPGLFAYPVEDKDGKKTTKTARRITRIYVSQKHTCWNGRTNWNIPKHLARFEWTENQDGSTHVKVFPHDYEGPGTGTQPYDASEAQPSARPFFQCTVTPMKYLPSFPLSTSVLKLTGINMAMVHPPVPQGAGSAGELAGTDRWCEIDDFVQSSRAAHLSWADMSQKGDDGTPAPDEFDNFWPGMGRWVMAVTLADGNLALGAGKHWDTPKSLV</sequence>
<evidence type="ECO:0000313" key="1">
    <source>
        <dbReference type="EMBL" id="KAK3694428.1"/>
    </source>
</evidence>
<reference evidence="1" key="1">
    <citation type="journal article" date="2023" name="Mol. Phylogenet. Evol.">
        <title>Genome-scale phylogeny and comparative genomics of the fungal order Sordariales.</title>
        <authorList>
            <person name="Hensen N."/>
            <person name="Bonometti L."/>
            <person name="Westerberg I."/>
            <person name="Brannstrom I.O."/>
            <person name="Guillou S."/>
            <person name="Cros-Aarteil S."/>
            <person name="Calhoun S."/>
            <person name="Haridas S."/>
            <person name="Kuo A."/>
            <person name="Mondo S."/>
            <person name="Pangilinan J."/>
            <person name="Riley R."/>
            <person name="LaButti K."/>
            <person name="Andreopoulos B."/>
            <person name="Lipzen A."/>
            <person name="Chen C."/>
            <person name="Yan M."/>
            <person name="Daum C."/>
            <person name="Ng V."/>
            <person name="Clum A."/>
            <person name="Steindorff A."/>
            <person name="Ohm R.A."/>
            <person name="Martin F."/>
            <person name="Silar P."/>
            <person name="Natvig D.O."/>
            <person name="Lalanne C."/>
            <person name="Gautier V."/>
            <person name="Ament-Velasquez S.L."/>
            <person name="Kruys A."/>
            <person name="Hutchinson M.I."/>
            <person name="Powell A.J."/>
            <person name="Barry K."/>
            <person name="Miller A.N."/>
            <person name="Grigoriev I.V."/>
            <person name="Debuchy R."/>
            <person name="Gladieux P."/>
            <person name="Hiltunen Thoren M."/>
            <person name="Johannesson H."/>
        </authorList>
    </citation>
    <scope>NUCLEOTIDE SEQUENCE</scope>
    <source>
        <strain evidence="1">CBS 314.62</strain>
    </source>
</reference>
<keyword evidence="2" id="KW-1185">Reference proteome</keyword>
<reference evidence="1" key="2">
    <citation type="submission" date="2023-06" db="EMBL/GenBank/DDBJ databases">
        <authorList>
            <consortium name="Lawrence Berkeley National Laboratory"/>
            <person name="Haridas S."/>
            <person name="Hensen N."/>
            <person name="Bonometti L."/>
            <person name="Westerberg I."/>
            <person name="Brannstrom I.O."/>
            <person name="Guillou S."/>
            <person name="Cros-Aarteil S."/>
            <person name="Calhoun S."/>
            <person name="Kuo A."/>
            <person name="Mondo S."/>
            <person name="Pangilinan J."/>
            <person name="Riley R."/>
            <person name="Labutti K."/>
            <person name="Andreopoulos B."/>
            <person name="Lipzen A."/>
            <person name="Chen C."/>
            <person name="Yanf M."/>
            <person name="Daum C."/>
            <person name="Ng V."/>
            <person name="Clum A."/>
            <person name="Steindorff A."/>
            <person name="Ohm R."/>
            <person name="Martin F."/>
            <person name="Silar P."/>
            <person name="Natvig D."/>
            <person name="Lalanne C."/>
            <person name="Gautier V."/>
            <person name="Ament-Velasquez S.L."/>
            <person name="Kruys A."/>
            <person name="Hutchinson M.I."/>
            <person name="Powell A.J."/>
            <person name="Barry K."/>
            <person name="Miller A.N."/>
            <person name="Grigoriev I.V."/>
            <person name="Debuchy R."/>
            <person name="Gladieux P."/>
            <person name="Thoren M.H."/>
            <person name="Johannesson H."/>
        </authorList>
    </citation>
    <scope>NUCLEOTIDE SEQUENCE</scope>
    <source>
        <strain evidence="1">CBS 314.62</strain>
    </source>
</reference>
<dbReference type="Gene3D" id="2.40.400.10">
    <property type="entry name" value="Acetoacetate decarboxylase-like"/>
    <property type="match status" value="1"/>
</dbReference>
<name>A0AAE0XJ69_9PEZI</name>
<evidence type="ECO:0000313" key="2">
    <source>
        <dbReference type="Proteomes" id="UP001270362"/>
    </source>
</evidence>
<dbReference type="Proteomes" id="UP001270362">
    <property type="component" value="Unassembled WGS sequence"/>
</dbReference>
<dbReference type="PANTHER" id="PTHR40518">
    <property type="entry name" value="ACETOACETATE DECARBOXYLASE"/>
    <property type="match status" value="1"/>
</dbReference>
<accession>A0AAE0XJ69</accession>
<dbReference type="InterPro" id="IPR023375">
    <property type="entry name" value="ADC_dom_sf"/>
</dbReference>
<organism evidence="1 2">
    <name type="scientific">Podospora appendiculata</name>
    <dbReference type="NCBI Taxonomy" id="314037"/>
    <lineage>
        <taxon>Eukaryota</taxon>
        <taxon>Fungi</taxon>
        <taxon>Dikarya</taxon>
        <taxon>Ascomycota</taxon>
        <taxon>Pezizomycotina</taxon>
        <taxon>Sordariomycetes</taxon>
        <taxon>Sordariomycetidae</taxon>
        <taxon>Sordariales</taxon>
        <taxon>Podosporaceae</taxon>
        <taxon>Podospora</taxon>
    </lineage>
</organism>